<evidence type="ECO:0000256" key="5">
    <source>
        <dbReference type="ARBA" id="ARBA00048488"/>
    </source>
</evidence>
<dbReference type="GO" id="GO:0006979">
    <property type="term" value="P:response to oxidative stress"/>
    <property type="evidence" value="ECO:0007669"/>
    <property type="project" value="InterPro"/>
</dbReference>
<dbReference type="InterPro" id="IPR011057">
    <property type="entry name" value="Mss4-like_sf"/>
</dbReference>
<dbReference type="Gene3D" id="2.170.150.20">
    <property type="entry name" value="Peptide methionine sulfoxide reductase"/>
    <property type="match status" value="1"/>
</dbReference>
<dbReference type="PANTHER" id="PTHR10173:SF52">
    <property type="entry name" value="METHIONINE-R-SULFOXIDE REDUCTASE B1"/>
    <property type="match status" value="1"/>
</dbReference>
<reference evidence="8 9" key="1">
    <citation type="submission" date="2018-05" db="EMBL/GenBank/DDBJ databases">
        <title>Genomic Encyclopedia of Type Strains, Phase IV (KMG-IV): sequencing the most valuable type-strain genomes for metagenomic binning, comparative biology and taxonomic classification.</title>
        <authorList>
            <person name="Goeker M."/>
        </authorList>
    </citation>
    <scope>NUCLEOTIDE SEQUENCE [LARGE SCALE GENOMIC DNA]</scope>
    <source>
        <strain evidence="8 9">DSM 25134</strain>
    </source>
</reference>
<evidence type="ECO:0000256" key="6">
    <source>
        <dbReference type="HAMAP-Rule" id="MF_01400"/>
    </source>
</evidence>
<dbReference type="SUPFAM" id="SSF51316">
    <property type="entry name" value="Mss4-like"/>
    <property type="match status" value="1"/>
</dbReference>
<dbReference type="PROSITE" id="PS51790">
    <property type="entry name" value="MSRB"/>
    <property type="match status" value="1"/>
</dbReference>
<evidence type="ECO:0000256" key="4">
    <source>
        <dbReference type="ARBA" id="ARBA00023002"/>
    </source>
</evidence>
<dbReference type="OrthoDB" id="9785497at2"/>
<dbReference type="HAMAP" id="MF_01400">
    <property type="entry name" value="MsrB"/>
    <property type="match status" value="1"/>
</dbReference>
<accession>A0A318JL39</accession>
<dbReference type="FunFam" id="2.170.150.20:FF:000009">
    <property type="entry name" value="Peptide-methionine (R)-S-oxide reductase"/>
    <property type="match status" value="1"/>
</dbReference>
<feature type="binding site" evidence="6">
    <location>
        <position position="97"/>
    </location>
    <ligand>
        <name>Zn(2+)</name>
        <dbReference type="ChEBI" id="CHEBI:29105"/>
    </ligand>
</feature>
<dbReference type="InterPro" id="IPR028427">
    <property type="entry name" value="Met_Sox_Rdtase_MsrB"/>
</dbReference>
<comment type="similarity">
    <text evidence="1 6">Belongs to the MsrB Met sulfoxide reductase family.</text>
</comment>
<feature type="domain" description="MsrB" evidence="7">
    <location>
        <begin position="9"/>
        <end position="131"/>
    </location>
</feature>
<dbReference type="NCBIfam" id="TIGR00357">
    <property type="entry name" value="peptide-methionine (R)-S-oxide reductase MsrB"/>
    <property type="match status" value="1"/>
</dbReference>
<feature type="binding site" evidence="6">
    <location>
        <position position="48"/>
    </location>
    <ligand>
        <name>Zn(2+)</name>
        <dbReference type="ChEBI" id="CHEBI:29105"/>
    </ligand>
</feature>
<evidence type="ECO:0000259" key="7">
    <source>
        <dbReference type="PROSITE" id="PS51790"/>
    </source>
</evidence>
<dbReference type="EMBL" id="QJKC01000002">
    <property type="protein sequence ID" value="PXX50462.1"/>
    <property type="molecule type" value="Genomic_DNA"/>
</dbReference>
<feature type="active site" description="Nucleophile" evidence="6">
    <location>
        <position position="120"/>
    </location>
</feature>
<dbReference type="Proteomes" id="UP000248395">
    <property type="component" value="Unassembled WGS sequence"/>
</dbReference>
<proteinExistence type="inferred from homology"/>
<feature type="binding site" evidence="6">
    <location>
        <position position="51"/>
    </location>
    <ligand>
        <name>Zn(2+)</name>
        <dbReference type="ChEBI" id="CHEBI:29105"/>
    </ligand>
</feature>
<comment type="caution">
    <text evidence="8">The sequence shown here is derived from an EMBL/GenBank/DDBJ whole genome shotgun (WGS) entry which is preliminary data.</text>
</comment>
<dbReference type="EC" id="1.8.4.12" evidence="6"/>
<dbReference type="GO" id="GO:0008270">
    <property type="term" value="F:zinc ion binding"/>
    <property type="evidence" value="ECO:0007669"/>
    <property type="project" value="UniProtKB-UniRule"/>
</dbReference>
<comment type="catalytic activity">
    <reaction evidence="5 6">
        <text>L-methionyl-[protein] + [thioredoxin]-disulfide + H2O = L-methionyl-(R)-S-oxide-[protein] + [thioredoxin]-dithiol</text>
        <dbReference type="Rhea" id="RHEA:24164"/>
        <dbReference type="Rhea" id="RHEA-COMP:10698"/>
        <dbReference type="Rhea" id="RHEA-COMP:10700"/>
        <dbReference type="Rhea" id="RHEA-COMP:12313"/>
        <dbReference type="Rhea" id="RHEA-COMP:12314"/>
        <dbReference type="ChEBI" id="CHEBI:15377"/>
        <dbReference type="ChEBI" id="CHEBI:16044"/>
        <dbReference type="ChEBI" id="CHEBI:29950"/>
        <dbReference type="ChEBI" id="CHEBI:45764"/>
        <dbReference type="ChEBI" id="CHEBI:50058"/>
        <dbReference type="EC" id="1.8.4.12"/>
    </reaction>
</comment>
<protein>
    <recommendedName>
        <fullName evidence="6">Peptide methionine sulfoxide reductase MsrB</fullName>
        <ecNumber evidence="6">1.8.4.12</ecNumber>
    </recommendedName>
    <alternativeName>
        <fullName evidence="6">Peptide-methionine (R)-S-oxide reductase</fullName>
    </alternativeName>
</protein>
<evidence type="ECO:0000313" key="9">
    <source>
        <dbReference type="Proteomes" id="UP000248395"/>
    </source>
</evidence>
<dbReference type="RefSeq" id="WP_059284532.1">
    <property type="nucleotide sequence ID" value="NZ_LNQU01000003.1"/>
</dbReference>
<organism evidence="8 9">
    <name type="scientific">Aquitalea magnusonii</name>
    <dbReference type="NCBI Taxonomy" id="332411"/>
    <lineage>
        <taxon>Bacteria</taxon>
        <taxon>Pseudomonadati</taxon>
        <taxon>Pseudomonadota</taxon>
        <taxon>Betaproteobacteria</taxon>
        <taxon>Neisseriales</taxon>
        <taxon>Chromobacteriaceae</taxon>
        <taxon>Aquitalea</taxon>
    </lineage>
</organism>
<evidence type="ECO:0000256" key="3">
    <source>
        <dbReference type="ARBA" id="ARBA00022833"/>
    </source>
</evidence>
<sequence>MSTPEQYSDAEWRARLSPEQYRVARLGGTERPFSGEHYPRTEHGDYHCVCCGSLLFHSDTKFDAGCGWPSFWAEAAGNRIKRLRDTSHGMIRVEVRCADCDAHLGHVFPDGPEPTGERYCINSVCLKFTPTP</sequence>
<dbReference type="AlphaFoldDB" id="A0A318JL39"/>
<dbReference type="PANTHER" id="PTHR10173">
    <property type="entry name" value="METHIONINE SULFOXIDE REDUCTASE"/>
    <property type="match status" value="1"/>
</dbReference>
<evidence type="ECO:0000256" key="2">
    <source>
        <dbReference type="ARBA" id="ARBA00022723"/>
    </source>
</evidence>
<dbReference type="InterPro" id="IPR002579">
    <property type="entry name" value="Met_Sox_Rdtase_MsrB_dom"/>
</dbReference>
<dbReference type="Pfam" id="PF01641">
    <property type="entry name" value="SelR"/>
    <property type="match status" value="1"/>
</dbReference>
<gene>
    <name evidence="6" type="primary">msrB</name>
    <name evidence="8" type="ORF">DFR38_102110</name>
</gene>
<evidence type="ECO:0000313" key="8">
    <source>
        <dbReference type="EMBL" id="PXX50462.1"/>
    </source>
</evidence>
<keyword evidence="3 6" id="KW-0862">Zinc</keyword>
<keyword evidence="4 6" id="KW-0560">Oxidoreductase</keyword>
<keyword evidence="9" id="KW-1185">Reference proteome</keyword>
<name>A0A318JL39_9NEIS</name>
<evidence type="ECO:0000256" key="1">
    <source>
        <dbReference type="ARBA" id="ARBA00007174"/>
    </source>
</evidence>
<dbReference type="GO" id="GO:0005737">
    <property type="term" value="C:cytoplasm"/>
    <property type="evidence" value="ECO:0007669"/>
    <property type="project" value="TreeGrafter"/>
</dbReference>
<keyword evidence="2 6" id="KW-0479">Metal-binding</keyword>
<dbReference type="GO" id="GO:0033743">
    <property type="term" value="F:peptide-methionine (R)-S-oxide reductase activity"/>
    <property type="evidence" value="ECO:0007669"/>
    <property type="project" value="UniProtKB-UniRule"/>
</dbReference>
<dbReference type="GO" id="GO:0030091">
    <property type="term" value="P:protein repair"/>
    <property type="evidence" value="ECO:0007669"/>
    <property type="project" value="InterPro"/>
</dbReference>
<comment type="cofactor">
    <cofactor evidence="6">
        <name>Zn(2+)</name>
        <dbReference type="ChEBI" id="CHEBI:29105"/>
    </cofactor>
    <text evidence="6">Binds 1 zinc ion per subunit. The zinc ion is important for the structural integrity of the protein.</text>
</comment>
<feature type="binding site" evidence="6">
    <location>
        <position position="100"/>
    </location>
    <ligand>
        <name>Zn(2+)</name>
        <dbReference type="ChEBI" id="CHEBI:29105"/>
    </ligand>
</feature>